<dbReference type="AlphaFoldDB" id="A0AA49JZ76"/>
<keyword evidence="5" id="KW-1185">Reference proteome</keyword>
<gene>
    <name evidence="3" type="ORF">Strain138_000837</name>
    <name evidence="4" type="ORF">Strain318_000837</name>
</gene>
<evidence type="ECO:0000313" key="5">
    <source>
        <dbReference type="Proteomes" id="UP001229955"/>
    </source>
</evidence>
<dbReference type="EMBL" id="CP130612">
    <property type="protein sequence ID" value="WKW11582.1"/>
    <property type="molecule type" value="Genomic_DNA"/>
</dbReference>
<evidence type="ECO:0000256" key="1">
    <source>
        <dbReference type="SAM" id="SignalP"/>
    </source>
</evidence>
<dbReference type="InterPro" id="IPR025512">
    <property type="entry name" value="DUF4399"/>
</dbReference>
<name>A0AA49JZ76_9BACT</name>
<evidence type="ECO:0000313" key="3">
    <source>
        <dbReference type="EMBL" id="WKW11582.1"/>
    </source>
</evidence>
<dbReference type="EMBL" id="CP130613">
    <property type="protein sequence ID" value="WKW14492.1"/>
    <property type="molecule type" value="Genomic_DNA"/>
</dbReference>
<evidence type="ECO:0000313" key="4">
    <source>
        <dbReference type="EMBL" id="WKW14492.1"/>
    </source>
</evidence>
<feature type="signal peptide" evidence="1">
    <location>
        <begin position="1"/>
        <end position="24"/>
    </location>
</feature>
<feature type="domain" description="DUF4399" evidence="2">
    <location>
        <begin position="51"/>
        <end position="141"/>
    </location>
</feature>
<dbReference type="KEGG" id="pspc:Strain318_000837"/>
<dbReference type="Pfam" id="PF14347">
    <property type="entry name" value="DUF4399"/>
    <property type="match status" value="1"/>
</dbReference>
<feature type="chain" id="PRO_5041400285" evidence="1">
    <location>
        <begin position="25"/>
        <end position="141"/>
    </location>
</feature>
<sequence length="141" mass="14971">MPIRFLAAALLAVVSAAPTLRAQATPAQTPAPEISIREPRDGATVPRTFTVVFGLKNWGVAPASVNFPRTGHFHILINTDAGAPGTLIPADSLHRHFGTGAIETTLTLAPGTYTLRAVLGDHEHKVISRELVSAPIRITVR</sequence>
<protein>
    <submittedName>
        <fullName evidence="4">DUF4399 domain-containing protein</fullName>
    </submittedName>
</protein>
<dbReference type="RefSeq" id="WP_367887280.1">
    <property type="nucleotide sequence ID" value="NZ_CP130612.1"/>
</dbReference>
<keyword evidence="1" id="KW-0732">Signal</keyword>
<accession>A0AA49JTG9</accession>
<evidence type="ECO:0000259" key="2">
    <source>
        <dbReference type="Pfam" id="PF14347"/>
    </source>
</evidence>
<organism evidence="4 5">
    <name type="scientific">Pseudogemmatithrix spongiicola</name>
    <dbReference type="NCBI Taxonomy" id="3062599"/>
    <lineage>
        <taxon>Bacteria</taxon>
        <taxon>Pseudomonadati</taxon>
        <taxon>Gemmatimonadota</taxon>
        <taxon>Gemmatimonadia</taxon>
        <taxon>Gemmatimonadales</taxon>
        <taxon>Gemmatimonadaceae</taxon>
        <taxon>Pseudogemmatithrix</taxon>
    </lineage>
</organism>
<dbReference type="Proteomes" id="UP001229955">
    <property type="component" value="Chromosome"/>
</dbReference>
<accession>A0AA49JZ76</accession>
<proteinExistence type="predicted"/>
<reference evidence="4" key="1">
    <citation type="submission" date="2023-07" db="EMBL/GenBank/DDBJ databases">
        <authorList>
            <person name="Haufschild T."/>
            <person name="Kallscheuer N."/>
            <person name="Hammer J."/>
            <person name="Kohn T."/>
            <person name="Kabuu M."/>
            <person name="Jogler M."/>
            <person name="Wohfarth N."/>
            <person name="Heuer A."/>
            <person name="Rohde M."/>
            <person name="van Teeseling M.C.F."/>
            <person name="Jogler C."/>
        </authorList>
    </citation>
    <scope>NUCLEOTIDE SEQUENCE</scope>
    <source>
        <strain evidence="3">Strain 138</strain>
        <strain evidence="4">Strain 318</strain>
    </source>
</reference>